<keyword evidence="1" id="KW-1133">Transmembrane helix</keyword>
<dbReference type="RefSeq" id="WP_305998080.1">
    <property type="nucleotide sequence ID" value="NZ_JASNFN010000001.1"/>
</dbReference>
<name>A0ABT9I6X7_9ACTN</name>
<gene>
    <name evidence="2" type="ORF">QOZ88_01600</name>
</gene>
<dbReference type="EMBL" id="JASNFN010000001">
    <property type="protein sequence ID" value="MDP5181320.1"/>
    <property type="molecule type" value="Genomic_DNA"/>
</dbReference>
<evidence type="ECO:0000313" key="3">
    <source>
        <dbReference type="Proteomes" id="UP001233673"/>
    </source>
</evidence>
<keyword evidence="1" id="KW-0472">Membrane</keyword>
<evidence type="ECO:0000256" key="1">
    <source>
        <dbReference type="SAM" id="Phobius"/>
    </source>
</evidence>
<protein>
    <submittedName>
        <fullName evidence="2">Uncharacterized protein</fullName>
    </submittedName>
</protein>
<sequence length="73" mass="7663">MFVLLAVPGLLVVVAGYVVGFAVADWVCGLLGARPGGTPELAGWLTGLLLLAVVLRLLVGRLRRRSKDGGHQK</sequence>
<evidence type="ECO:0000313" key="2">
    <source>
        <dbReference type="EMBL" id="MDP5181320.1"/>
    </source>
</evidence>
<feature type="transmembrane region" description="Helical" evidence="1">
    <location>
        <begin position="40"/>
        <end position="59"/>
    </location>
</feature>
<accession>A0ABT9I6X7</accession>
<keyword evidence="1" id="KW-0812">Transmembrane</keyword>
<dbReference type="Proteomes" id="UP001233673">
    <property type="component" value="Unassembled WGS sequence"/>
</dbReference>
<keyword evidence="3" id="KW-1185">Reference proteome</keyword>
<proteinExistence type="predicted"/>
<comment type="caution">
    <text evidence="2">The sequence shown here is derived from an EMBL/GenBank/DDBJ whole genome shotgun (WGS) entry which is preliminary data.</text>
</comment>
<organism evidence="2 3">
    <name type="scientific">Blastococcus carthaginiensis</name>
    <dbReference type="NCBI Taxonomy" id="3050034"/>
    <lineage>
        <taxon>Bacteria</taxon>
        <taxon>Bacillati</taxon>
        <taxon>Actinomycetota</taxon>
        <taxon>Actinomycetes</taxon>
        <taxon>Geodermatophilales</taxon>
        <taxon>Geodermatophilaceae</taxon>
        <taxon>Blastococcus</taxon>
    </lineage>
</organism>
<reference evidence="3" key="1">
    <citation type="submission" date="2023-05" db="EMBL/GenBank/DDBJ databases">
        <title>Draft genome of Pseudofrankia sp. BMG5.37.</title>
        <authorList>
            <person name="Gtari M."/>
            <person name="Ghodhbane F."/>
            <person name="Sbissi I."/>
        </authorList>
    </citation>
    <scope>NUCLEOTIDE SEQUENCE [LARGE SCALE GENOMIC DNA]</scope>
    <source>
        <strain evidence="3">BMG 814</strain>
    </source>
</reference>